<feature type="signal peptide" evidence="3">
    <location>
        <begin position="1"/>
        <end position="18"/>
    </location>
</feature>
<feature type="domain" description="SGNH hydrolase-type esterase" evidence="4">
    <location>
        <begin position="32"/>
        <end position="225"/>
    </location>
</feature>
<comment type="similarity">
    <text evidence="1">Belongs to the 'GDSL' lipolytic enzyme family.</text>
</comment>
<protein>
    <submittedName>
        <fullName evidence="5">Rhamnogalacturonan acetylesterase</fullName>
    </submittedName>
</protein>
<evidence type="ECO:0000256" key="2">
    <source>
        <dbReference type="ARBA" id="ARBA00022801"/>
    </source>
</evidence>
<dbReference type="Pfam" id="PF13472">
    <property type="entry name" value="Lipase_GDSL_2"/>
    <property type="match status" value="1"/>
</dbReference>
<keyword evidence="2" id="KW-0378">Hydrolase</keyword>
<dbReference type="OrthoDB" id="9807041at2"/>
<dbReference type="PANTHER" id="PTHR43695:SF1">
    <property type="entry name" value="RHAMNOGALACTURONAN ACETYLESTERASE"/>
    <property type="match status" value="1"/>
</dbReference>
<evidence type="ECO:0000256" key="3">
    <source>
        <dbReference type="SAM" id="SignalP"/>
    </source>
</evidence>
<dbReference type="PANTHER" id="PTHR43695">
    <property type="entry name" value="PUTATIVE (AFU_ORTHOLOGUE AFUA_2G17250)-RELATED"/>
    <property type="match status" value="1"/>
</dbReference>
<proteinExistence type="inferred from homology"/>
<evidence type="ECO:0000256" key="1">
    <source>
        <dbReference type="ARBA" id="ARBA00008668"/>
    </source>
</evidence>
<comment type="caution">
    <text evidence="5">The sequence shown here is derived from an EMBL/GenBank/DDBJ whole genome shotgun (WGS) entry which is preliminary data.</text>
</comment>
<feature type="chain" id="PRO_5022792843" evidence="3">
    <location>
        <begin position="19"/>
        <end position="254"/>
    </location>
</feature>
<dbReference type="RefSeq" id="WP_147921345.1">
    <property type="nucleotide sequence ID" value="NZ_VRTY01000026.1"/>
</dbReference>
<dbReference type="InterPro" id="IPR036514">
    <property type="entry name" value="SGNH_hydro_sf"/>
</dbReference>
<evidence type="ECO:0000313" key="5">
    <source>
        <dbReference type="EMBL" id="TXK47924.1"/>
    </source>
</evidence>
<dbReference type="Proteomes" id="UP000321926">
    <property type="component" value="Unassembled WGS sequence"/>
</dbReference>
<dbReference type="GO" id="GO:0016788">
    <property type="term" value="F:hydrolase activity, acting on ester bonds"/>
    <property type="evidence" value="ECO:0007669"/>
    <property type="project" value="UniProtKB-ARBA"/>
</dbReference>
<reference evidence="5 6" key="1">
    <citation type="submission" date="2019-08" db="EMBL/GenBank/DDBJ databases">
        <authorList>
            <person name="Shi S."/>
        </authorList>
    </citation>
    <scope>NUCLEOTIDE SEQUENCE [LARGE SCALE GENOMIC DNA]</scope>
    <source>
        <strain evidence="5 6">GY10130</strain>
    </source>
</reference>
<dbReference type="InterPro" id="IPR013830">
    <property type="entry name" value="SGNH_hydro"/>
</dbReference>
<evidence type="ECO:0000259" key="4">
    <source>
        <dbReference type="Pfam" id="PF13472"/>
    </source>
</evidence>
<dbReference type="Gene3D" id="3.40.50.1110">
    <property type="entry name" value="SGNH hydrolase"/>
    <property type="match status" value="1"/>
</dbReference>
<keyword evidence="3" id="KW-0732">Signal</keyword>
<evidence type="ECO:0000313" key="6">
    <source>
        <dbReference type="Proteomes" id="UP000321926"/>
    </source>
</evidence>
<dbReference type="EMBL" id="VRTY01000026">
    <property type="protein sequence ID" value="TXK47924.1"/>
    <property type="molecule type" value="Genomic_DNA"/>
</dbReference>
<gene>
    <name evidence="5" type="ORF">FVR03_08630</name>
</gene>
<sequence length="254" mass="29117">MKKIFAASLVFFSLFLMAFLPQEKRPITVYLIGDSTISIKDTNKYPETGWGMPFVYFFDETVKVDNRAKNGRSTRTFLEEKLWQPVSENLKTGDYVFIQFGHNDEVPTKKSYTTEEAYQANLKKYISETRRKKANPILITPAARRKFDANGKIEGTHDTYSELVRKVAKETKTPLIDLDRKSQELLQQFGEDKSKLLFLQLEAGEHPNYPKGSNDNTHFSELGARKIAQLVLAEIKNLNLELATRIVNQEAKAN</sequence>
<organism evidence="5 6">
    <name type="scientific">Pontibacter qinzhouensis</name>
    <dbReference type="NCBI Taxonomy" id="2603253"/>
    <lineage>
        <taxon>Bacteria</taxon>
        <taxon>Pseudomonadati</taxon>
        <taxon>Bacteroidota</taxon>
        <taxon>Cytophagia</taxon>
        <taxon>Cytophagales</taxon>
        <taxon>Hymenobacteraceae</taxon>
        <taxon>Pontibacter</taxon>
    </lineage>
</organism>
<accession>A0A5C8KBC6</accession>
<keyword evidence="6" id="KW-1185">Reference proteome</keyword>
<dbReference type="AlphaFoldDB" id="A0A5C8KBC6"/>
<name>A0A5C8KBC6_9BACT</name>
<dbReference type="InterPro" id="IPR037459">
    <property type="entry name" value="RhgT-like"/>
</dbReference>
<dbReference type="CDD" id="cd01821">
    <property type="entry name" value="Rhamnogalacturan_acetylesterase_like"/>
    <property type="match status" value="1"/>
</dbReference>
<dbReference type="SUPFAM" id="SSF52266">
    <property type="entry name" value="SGNH hydrolase"/>
    <property type="match status" value="1"/>
</dbReference>